<keyword evidence="2" id="KW-1185">Reference proteome</keyword>
<evidence type="ECO:0000313" key="2">
    <source>
        <dbReference type="Proteomes" id="UP000306628"/>
    </source>
</evidence>
<dbReference type="Proteomes" id="UP000306628">
    <property type="component" value="Unassembled WGS sequence"/>
</dbReference>
<name>A0A5S4FBG1_9ACTN</name>
<evidence type="ECO:0000313" key="1">
    <source>
        <dbReference type="EMBL" id="TMR14887.1"/>
    </source>
</evidence>
<dbReference type="RefSeq" id="WP_138698089.1">
    <property type="nucleotide sequence ID" value="NZ_VCKX01000401.1"/>
</dbReference>
<dbReference type="SUPFAM" id="SSF63737">
    <property type="entry name" value="Leukotriene A4 hydrolase N-terminal domain"/>
    <property type="match status" value="1"/>
</dbReference>
<dbReference type="InterPro" id="IPR042097">
    <property type="entry name" value="Aminopeptidase_N-like_N_sf"/>
</dbReference>
<comment type="caution">
    <text evidence="1">The sequence shown here is derived from an EMBL/GenBank/DDBJ whole genome shotgun (WGS) entry which is preliminary data.</text>
</comment>
<gene>
    <name evidence="1" type="ORF">ETD85_56495</name>
</gene>
<organism evidence="1 2">
    <name type="scientific">Nonomuraea zeae</name>
    <dbReference type="NCBI Taxonomy" id="1642303"/>
    <lineage>
        <taxon>Bacteria</taxon>
        <taxon>Bacillati</taxon>
        <taxon>Actinomycetota</taxon>
        <taxon>Actinomycetes</taxon>
        <taxon>Streptosporangiales</taxon>
        <taxon>Streptosporangiaceae</taxon>
        <taxon>Nonomuraea</taxon>
    </lineage>
</organism>
<dbReference type="OrthoDB" id="100605at2"/>
<sequence length="114" mass="12167">MAMTPYFPGHGDHRYGVSHYDLTLKYRVAGNRLDGTARLTVAAAEPLHVLDLDLGRFRVLGVTVDGVPARHLHGQGKLRVTLPRPLPAGAAAGVEVRYTGSPLPVPSPWGGLPV</sequence>
<accession>A0A5S4FBG1</accession>
<dbReference type="AlphaFoldDB" id="A0A5S4FBG1"/>
<dbReference type="Gene3D" id="2.60.40.1730">
    <property type="entry name" value="tricorn interacting facor f3 domain"/>
    <property type="match status" value="1"/>
</dbReference>
<reference evidence="1 2" key="1">
    <citation type="submission" date="2019-05" db="EMBL/GenBank/DDBJ databases">
        <title>Draft genome sequence of Nonomuraea zeae DSM 100528.</title>
        <authorList>
            <person name="Saricaoglu S."/>
            <person name="Isik K."/>
        </authorList>
    </citation>
    <scope>NUCLEOTIDE SEQUENCE [LARGE SCALE GENOMIC DNA]</scope>
    <source>
        <strain evidence="1 2">DSM 100528</strain>
    </source>
</reference>
<protein>
    <submittedName>
        <fullName evidence="1">M1 family metallopeptidase</fullName>
    </submittedName>
</protein>
<dbReference type="EMBL" id="VCKX01000401">
    <property type="protein sequence ID" value="TMR14887.1"/>
    <property type="molecule type" value="Genomic_DNA"/>
</dbReference>
<proteinExistence type="predicted"/>